<gene>
    <name evidence="14" type="ORF">BCR35DRAFT_305988</name>
</gene>
<dbReference type="Pfam" id="PF00579">
    <property type="entry name" value="tRNA-synt_1b"/>
    <property type="match status" value="2"/>
</dbReference>
<evidence type="ECO:0000256" key="10">
    <source>
        <dbReference type="ARBA" id="ARBA00023146"/>
    </source>
</evidence>
<dbReference type="InterPro" id="IPR002306">
    <property type="entry name" value="Trp-tRNA-ligase"/>
</dbReference>
<evidence type="ECO:0000256" key="1">
    <source>
        <dbReference type="ARBA" id="ARBA00004496"/>
    </source>
</evidence>
<dbReference type="Proteomes" id="UP000193467">
    <property type="component" value="Unassembled WGS sequence"/>
</dbReference>
<proteinExistence type="inferred from homology"/>
<dbReference type="STRING" id="106004.A0A1Y2EWH0"/>
<evidence type="ECO:0000256" key="4">
    <source>
        <dbReference type="ARBA" id="ARBA00013782"/>
    </source>
</evidence>
<dbReference type="AlphaFoldDB" id="A0A1Y2EWH0"/>
<dbReference type="InterPro" id="IPR001412">
    <property type="entry name" value="aa-tRNA-synth_I_CS"/>
</dbReference>
<keyword evidence="5" id="KW-0963">Cytoplasm</keyword>
<evidence type="ECO:0000256" key="13">
    <source>
        <dbReference type="SAM" id="MobiDB-lite"/>
    </source>
</evidence>
<dbReference type="PRINTS" id="PR01039">
    <property type="entry name" value="TRNASYNTHTRP"/>
</dbReference>
<comment type="similarity">
    <text evidence="2 12">Belongs to the class-I aminoacyl-tRNA synthetase family.</text>
</comment>
<dbReference type="FunFam" id="3.40.50.620:FF:000033">
    <property type="entry name" value="tryptophan--tRNA ligase, cytoplasmic"/>
    <property type="match status" value="1"/>
</dbReference>
<dbReference type="GO" id="GO:0006436">
    <property type="term" value="P:tryptophanyl-tRNA aminoacylation"/>
    <property type="evidence" value="ECO:0007669"/>
    <property type="project" value="InterPro"/>
</dbReference>
<dbReference type="FunFam" id="1.10.240.10:FF:000003">
    <property type="entry name" value="Tryptophan--tRNA ligase, cytoplasmic"/>
    <property type="match status" value="1"/>
</dbReference>
<evidence type="ECO:0000256" key="8">
    <source>
        <dbReference type="ARBA" id="ARBA00022840"/>
    </source>
</evidence>
<dbReference type="EC" id="6.1.1.2" evidence="3"/>
<comment type="subcellular location">
    <subcellularLocation>
        <location evidence="1">Cytoplasm</location>
    </subcellularLocation>
</comment>
<keyword evidence="6 12" id="KW-0436">Ligase</keyword>
<evidence type="ECO:0000313" key="15">
    <source>
        <dbReference type="Proteomes" id="UP000193467"/>
    </source>
</evidence>
<name>A0A1Y2EWH0_9BASI</name>
<dbReference type="PROSITE" id="PS00178">
    <property type="entry name" value="AA_TRNA_LIGASE_I"/>
    <property type="match status" value="1"/>
</dbReference>
<sequence>MSGLHARTGSIKRTPSDLSRDLAQANLPPPSAITSAAKEKDAQKAAQVNQDLGDLELDEPEALSMAHRRRQSELTQDAVTEAMSSLELGIPERIARASARADGAKTPTPIERTEAVTIEVQSPTLEAPNSPSSFFPTTAGAAEPAAAAAAASGSAQKVTPWDVEGATIDGKQVAIDYDHLINDFGTKKIDDELLARFERLTGRKPHMLLRRGTFFSHRELNLILDRYEQGKPFYLYTGRGPSSDSMHLGHMIPFVFTQWLQDVFDCPLVVQLTDDEKFLFKPELKLEQCNGFAFQNAKDVIACGFKPEKTFIFSDLDFVGGAFYRNVVRISRLITARQSQQTFGFKLEDNVGKWHFVSIQAAPSFSNSFPQIFGTKTDIPCLIPCAIDQDPYFRLTREVAPRLKYKKPALIHAKFIPSLLGAQSKMSASVNSTSIFMTDTAKMIKDKINKYAFSGGQTTVEEHRELGGDPDVDVSYQYLTFFLEDDEELAKIAADYRSGDLLTGDLKKKTIALIQDFVKAFQERKAAVTDETVKSFMDPTRVIDPTMSQAQNVSPPAAAPAPAA</sequence>
<dbReference type="InterPro" id="IPR014729">
    <property type="entry name" value="Rossmann-like_a/b/a_fold"/>
</dbReference>
<dbReference type="NCBIfam" id="TIGR00233">
    <property type="entry name" value="trpS"/>
    <property type="match status" value="1"/>
</dbReference>
<dbReference type="Gene3D" id="1.10.240.10">
    <property type="entry name" value="Tyrosyl-Transfer RNA Synthetase"/>
    <property type="match status" value="1"/>
</dbReference>
<dbReference type="OrthoDB" id="10261385at2759"/>
<evidence type="ECO:0000256" key="3">
    <source>
        <dbReference type="ARBA" id="ARBA00013161"/>
    </source>
</evidence>
<evidence type="ECO:0000256" key="6">
    <source>
        <dbReference type="ARBA" id="ARBA00022598"/>
    </source>
</evidence>
<organism evidence="14 15">
    <name type="scientific">Leucosporidium creatinivorum</name>
    <dbReference type="NCBI Taxonomy" id="106004"/>
    <lineage>
        <taxon>Eukaryota</taxon>
        <taxon>Fungi</taxon>
        <taxon>Dikarya</taxon>
        <taxon>Basidiomycota</taxon>
        <taxon>Pucciniomycotina</taxon>
        <taxon>Microbotryomycetes</taxon>
        <taxon>Leucosporidiales</taxon>
        <taxon>Leucosporidium</taxon>
    </lineage>
</organism>
<dbReference type="EMBL" id="MCGR01000036">
    <property type="protein sequence ID" value="ORY75939.1"/>
    <property type="molecule type" value="Genomic_DNA"/>
</dbReference>
<evidence type="ECO:0000256" key="12">
    <source>
        <dbReference type="RuleBase" id="RU363036"/>
    </source>
</evidence>
<dbReference type="PANTHER" id="PTHR10055">
    <property type="entry name" value="TRYPTOPHANYL-TRNA SYNTHETASE"/>
    <property type="match status" value="1"/>
</dbReference>
<dbReference type="PANTHER" id="PTHR10055:SF1">
    <property type="entry name" value="TRYPTOPHAN--TRNA LIGASE, CYTOPLASMIC"/>
    <property type="match status" value="1"/>
</dbReference>
<feature type="region of interest" description="Disordered" evidence="13">
    <location>
        <begin position="545"/>
        <end position="564"/>
    </location>
</feature>
<protein>
    <recommendedName>
        <fullName evidence="4">Tryptophan--tRNA ligase, cytoplasmic</fullName>
        <ecNumber evidence="3">6.1.1.2</ecNumber>
    </recommendedName>
    <alternativeName>
        <fullName evidence="11">Tryptophanyl-tRNA synthetase</fullName>
    </alternativeName>
</protein>
<reference evidence="14 15" key="1">
    <citation type="submission" date="2016-07" db="EMBL/GenBank/DDBJ databases">
        <title>Pervasive Adenine N6-methylation of Active Genes in Fungi.</title>
        <authorList>
            <consortium name="DOE Joint Genome Institute"/>
            <person name="Mondo S.J."/>
            <person name="Dannebaum R.O."/>
            <person name="Kuo R.C."/>
            <person name="Labutti K."/>
            <person name="Haridas S."/>
            <person name="Kuo A."/>
            <person name="Salamov A."/>
            <person name="Ahrendt S.R."/>
            <person name="Lipzen A."/>
            <person name="Sullivan W."/>
            <person name="Andreopoulos W.B."/>
            <person name="Clum A."/>
            <person name="Lindquist E."/>
            <person name="Daum C."/>
            <person name="Ramamoorthy G.K."/>
            <person name="Gryganskyi A."/>
            <person name="Culley D."/>
            <person name="Magnuson J.K."/>
            <person name="James T.Y."/>
            <person name="O'Malley M.A."/>
            <person name="Stajich J.E."/>
            <person name="Spatafora J.W."/>
            <person name="Visel A."/>
            <person name="Grigoriev I.V."/>
        </authorList>
    </citation>
    <scope>NUCLEOTIDE SEQUENCE [LARGE SCALE GENOMIC DNA]</scope>
    <source>
        <strain evidence="14 15">62-1032</strain>
    </source>
</reference>
<keyword evidence="8 12" id="KW-0067">ATP-binding</keyword>
<evidence type="ECO:0000256" key="5">
    <source>
        <dbReference type="ARBA" id="ARBA00022490"/>
    </source>
</evidence>
<dbReference type="GO" id="GO:0005524">
    <property type="term" value="F:ATP binding"/>
    <property type="evidence" value="ECO:0007669"/>
    <property type="project" value="UniProtKB-KW"/>
</dbReference>
<keyword evidence="7 12" id="KW-0547">Nucleotide-binding</keyword>
<keyword evidence="10 12" id="KW-0030">Aminoacyl-tRNA synthetase</keyword>
<accession>A0A1Y2EWH0</accession>
<dbReference type="InterPro" id="IPR002305">
    <property type="entry name" value="aa-tRNA-synth_Ic"/>
</dbReference>
<dbReference type="InParanoid" id="A0A1Y2EWH0"/>
<dbReference type="SUPFAM" id="SSF52374">
    <property type="entry name" value="Nucleotidylyl transferase"/>
    <property type="match status" value="1"/>
</dbReference>
<dbReference type="CDD" id="cd00806">
    <property type="entry name" value="TrpRS_core"/>
    <property type="match status" value="1"/>
</dbReference>
<evidence type="ECO:0000256" key="7">
    <source>
        <dbReference type="ARBA" id="ARBA00022741"/>
    </source>
</evidence>
<keyword evidence="15" id="KW-1185">Reference proteome</keyword>
<comment type="caution">
    <text evidence="14">The sequence shown here is derived from an EMBL/GenBank/DDBJ whole genome shotgun (WGS) entry which is preliminary data.</text>
</comment>
<dbReference type="GO" id="GO:0005737">
    <property type="term" value="C:cytoplasm"/>
    <property type="evidence" value="ECO:0007669"/>
    <property type="project" value="UniProtKB-SubCell"/>
</dbReference>
<evidence type="ECO:0000313" key="14">
    <source>
        <dbReference type="EMBL" id="ORY75939.1"/>
    </source>
</evidence>
<feature type="region of interest" description="Disordered" evidence="13">
    <location>
        <begin position="1"/>
        <end position="55"/>
    </location>
</feature>
<dbReference type="Gene3D" id="3.40.50.620">
    <property type="entry name" value="HUPs"/>
    <property type="match status" value="1"/>
</dbReference>
<evidence type="ECO:0000256" key="9">
    <source>
        <dbReference type="ARBA" id="ARBA00022917"/>
    </source>
</evidence>
<evidence type="ECO:0000256" key="2">
    <source>
        <dbReference type="ARBA" id="ARBA00005594"/>
    </source>
</evidence>
<dbReference type="FunCoup" id="A0A1Y2EWH0">
    <property type="interactions" value="828"/>
</dbReference>
<evidence type="ECO:0000256" key="11">
    <source>
        <dbReference type="ARBA" id="ARBA00030268"/>
    </source>
</evidence>
<keyword evidence="9 12" id="KW-0648">Protein biosynthesis</keyword>
<dbReference type="GO" id="GO:0004830">
    <property type="term" value="F:tryptophan-tRNA ligase activity"/>
    <property type="evidence" value="ECO:0007669"/>
    <property type="project" value="UniProtKB-EC"/>
</dbReference>